<feature type="transmembrane region" description="Helical" evidence="6">
    <location>
        <begin position="223"/>
        <end position="246"/>
    </location>
</feature>
<dbReference type="InterPro" id="IPR018499">
    <property type="entry name" value="Tetraspanin/Peripherin"/>
</dbReference>
<dbReference type="PANTHER" id="PTHR19282:SF252">
    <property type="entry name" value="TETRASPANIN"/>
    <property type="match status" value="1"/>
</dbReference>
<reference evidence="7" key="3">
    <citation type="submission" date="2023-05" db="EMBL/GenBank/DDBJ databases">
        <authorList>
            <person name="Smith C.H."/>
        </authorList>
    </citation>
    <scope>NUCLEOTIDE SEQUENCE</scope>
    <source>
        <strain evidence="7">CHS0354</strain>
        <tissue evidence="7">Mantle</tissue>
    </source>
</reference>
<sequence length="258" mass="28245">MAGRIQSLLSSTTMLTCTKTVLMVFNFIFWITGFAILALGIWTKVELYIYMELSSIYYKEAPYILIGIGAVIVLVGSLGCCCTVKGNAILLYMYSGFLVLVFIVELSAGAAGFVYKGKLEQGFQTGLHNAMDQYGTKDEVSRAVNGLQEGLKCCGKNSYIDWFQTKWAQKQNSTNSVPKSCCRGDQNTCKHIDIPSSPLQNMSIYTDGCYSKVTDFMKGNMGLIGGVALGVSFFQLLGAVLACCLAKNINKAKYEQVQ</sequence>
<name>A0AAE0T1J7_9BIVA</name>
<reference evidence="7" key="2">
    <citation type="journal article" date="2021" name="Genome Biol. Evol.">
        <title>Developing a high-quality reference genome for a parasitic bivalve with doubly uniparental inheritance (Bivalvia: Unionida).</title>
        <authorList>
            <person name="Smith C.H."/>
        </authorList>
    </citation>
    <scope>NUCLEOTIDE SEQUENCE</scope>
    <source>
        <strain evidence="7">CHS0354</strain>
        <tissue evidence="7">Mantle</tissue>
    </source>
</reference>
<evidence type="ECO:0000256" key="2">
    <source>
        <dbReference type="ARBA" id="ARBA00006840"/>
    </source>
</evidence>
<organism evidence="7 8">
    <name type="scientific">Potamilus streckersoni</name>
    <dbReference type="NCBI Taxonomy" id="2493646"/>
    <lineage>
        <taxon>Eukaryota</taxon>
        <taxon>Metazoa</taxon>
        <taxon>Spiralia</taxon>
        <taxon>Lophotrochozoa</taxon>
        <taxon>Mollusca</taxon>
        <taxon>Bivalvia</taxon>
        <taxon>Autobranchia</taxon>
        <taxon>Heteroconchia</taxon>
        <taxon>Palaeoheterodonta</taxon>
        <taxon>Unionida</taxon>
        <taxon>Unionoidea</taxon>
        <taxon>Unionidae</taxon>
        <taxon>Ambleminae</taxon>
        <taxon>Lampsilini</taxon>
        <taxon>Potamilus</taxon>
    </lineage>
</organism>
<dbReference type="Pfam" id="PF00335">
    <property type="entry name" value="Tetraspanin"/>
    <property type="match status" value="1"/>
</dbReference>
<keyword evidence="3 6" id="KW-0812">Transmembrane</keyword>
<dbReference type="EMBL" id="JAEAOA010000259">
    <property type="protein sequence ID" value="KAK3602122.1"/>
    <property type="molecule type" value="Genomic_DNA"/>
</dbReference>
<proteinExistence type="inferred from homology"/>
<accession>A0AAE0T1J7</accession>
<dbReference type="Proteomes" id="UP001195483">
    <property type="component" value="Unassembled WGS sequence"/>
</dbReference>
<dbReference type="Gene3D" id="1.10.1450.10">
    <property type="entry name" value="Tetraspanin"/>
    <property type="match status" value="1"/>
</dbReference>
<comment type="caution">
    <text evidence="7">The sequence shown here is derived from an EMBL/GenBank/DDBJ whole genome shotgun (WGS) entry which is preliminary data.</text>
</comment>
<feature type="transmembrane region" description="Helical" evidence="6">
    <location>
        <begin position="63"/>
        <end position="84"/>
    </location>
</feature>
<dbReference type="InterPro" id="IPR000301">
    <property type="entry name" value="Tetraspanin_animals"/>
</dbReference>
<dbReference type="PANTHER" id="PTHR19282">
    <property type="entry name" value="TETRASPANIN"/>
    <property type="match status" value="1"/>
</dbReference>
<dbReference type="AlphaFoldDB" id="A0AAE0T1J7"/>
<keyword evidence="8" id="KW-1185">Reference proteome</keyword>
<comment type="similarity">
    <text evidence="2 6">Belongs to the tetraspanin (TM4SF) family.</text>
</comment>
<dbReference type="PRINTS" id="PR00259">
    <property type="entry name" value="TMFOUR"/>
</dbReference>
<reference evidence="7" key="1">
    <citation type="journal article" date="2021" name="Genome Biol. Evol.">
        <title>A High-Quality Reference Genome for a Parasitic Bivalve with Doubly Uniparental Inheritance (Bivalvia: Unionida).</title>
        <authorList>
            <person name="Smith C.H."/>
        </authorList>
    </citation>
    <scope>NUCLEOTIDE SEQUENCE</scope>
    <source>
        <strain evidence="7">CHS0354</strain>
    </source>
</reference>
<dbReference type="GO" id="GO:0005886">
    <property type="term" value="C:plasma membrane"/>
    <property type="evidence" value="ECO:0007669"/>
    <property type="project" value="TreeGrafter"/>
</dbReference>
<dbReference type="SUPFAM" id="SSF48652">
    <property type="entry name" value="Tetraspanin"/>
    <property type="match status" value="1"/>
</dbReference>
<evidence type="ECO:0000313" key="8">
    <source>
        <dbReference type="Proteomes" id="UP001195483"/>
    </source>
</evidence>
<evidence type="ECO:0000256" key="3">
    <source>
        <dbReference type="ARBA" id="ARBA00022692"/>
    </source>
</evidence>
<feature type="transmembrane region" description="Helical" evidence="6">
    <location>
        <begin position="91"/>
        <end position="115"/>
    </location>
</feature>
<evidence type="ECO:0000256" key="5">
    <source>
        <dbReference type="ARBA" id="ARBA00023136"/>
    </source>
</evidence>
<dbReference type="FunFam" id="1.10.1450.10:FF:000029">
    <property type="entry name" value="Tetraspanin"/>
    <property type="match status" value="1"/>
</dbReference>
<dbReference type="InterPro" id="IPR008952">
    <property type="entry name" value="Tetraspanin_EC2_sf"/>
</dbReference>
<evidence type="ECO:0000256" key="6">
    <source>
        <dbReference type="RuleBase" id="RU361218"/>
    </source>
</evidence>
<protein>
    <recommendedName>
        <fullName evidence="6">Tetraspanin</fullName>
    </recommendedName>
</protein>
<dbReference type="PIRSF" id="PIRSF002419">
    <property type="entry name" value="Tetraspanin"/>
    <property type="match status" value="1"/>
</dbReference>
<evidence type="ECO:0000256" key="4">
    <source>
        <dbReference type="ARBA" id="ARBA00022989"/>
    </source>
</evidence>
<feature type="transmembrane region" description="Helical" evidence="6">
    <location>
        <begin position="21"/>
        <end position="43"/>
    </location>
</feature>
<evidence type="ECO:0000313" key="7">
    <source>
        <dbReference type="EMBL" id="KAK3602122.1"/>
    </source>
</evidence>
<gene>
    <name evidence="7" type="ORF">CHS0354_003155</name>
</gene>
<keyword evidence="5 6" id="KW-0472">Membrane</keyword>
<comment type="subcellular location">
    <subcellularLocation>
        <location evidence="1 6">Membrane</location>
        <topology evidence="1 6">Multi-pass membrane protein</topology>
    </subcellularLocation>
</comment>
<evidence type="ECO:0000256" key="1">
    <source>
        <dbReference type="ARBA" id="ARBA00004141"/>
    </source>
</evidence>
<keyword evidence="4 6" id="KW-1133">Transmembrane helix</keyword>